<gene>
    <name evidence="2" type="ORF">Q8814_15045</name>
</gene>
<dbReference type="Pfam" id="PF05368">
    <property type="entry name" value="NmrA"/>
    <property type="match status" value="1"/>
</dbReference>
<dbReference type="RefSeq" id="WP_330152823.1">
    <property type="nucleotide sequence ID" value="NZ_JAUZMZ010000082.1"/>
</dbReference>
<dbReference type="Gene3D" id="3.90.25.10">
    <property type="entry name" value="UDP-galactose 4-epimerase, domain 1"/>
    <property type="match status" value="1"/>
</dbReference>
<dbReference type="PANTHER" id="PTHR43162:SF1">
    <property type="entry name" value="PRESTALK A DIFFERENTIATION PROTEIN A"/>
    <property type="match status" value="1"/>
</dbReference>
<evidence type="ECO:0000313" key="3">
    <source>
        <dbReference type="Proteomes" id="UP001331936"/>
    </source>
</evidence>
<keyword evidence="3" id="KW-1185">Reference proteome</keyword>
<dbReference type="SUPFAM" id="SSF51735">
    <property type="entry name" value="NAD(P)-binding Rossmann-fold domains"/>
    <property type="match status" value="1"/>
</dbReference>
<dbReference type="InterPro" id="IPR036291">
    <property type="entry name" value="NAD(P)-bd_dom_sf"/>
</dbReference>
<evidence type="ECO:0000259" key="1">
    <source>
        <dbReference type="Pfam" id="PF05368"/>
    </source>
</evidence>
<dbReference type="EMBL" id="JAUZMZ010000082">
    <property type="protein sequence ID" value="MEE2033417.1"/>
    <property type="molecule type" value="Genomic_DNA"/>
</dbReference>
<proteinExistence type="predicted"/>
<dbReference type="Gene3D" id="3.40.50.720">
    <property type="entry name" value="NAD(P)-binding Rossmann-like Domain"/>
    <property type="match status" value="1"/>
</dbReference>
<protein>
    <submittedName>
        <fullName evidence="2">NAD(P)H-binding protein</fullName>
    </submittedName>
</protein>
<comment type="caution">
    <text evidence="2">The sequence shown here is derived from an EMBL/GenBank/DDBJ whole genome shotgun (WGS) entry which is preliminary data.</text>
</comment>
<name>A0ABU7JVV5_9NOCA</name>
<reference evidence="2 3" key="1">
    <citation type="submission" date="2023-08" db="EMBL/GenBank/DDBJ databases">
        <authorList>
            <person name="Girao M."/>
            <person name="Carvalho M.F."/>
        </authorList>
    </citation>
    <scope>NUCLEOTIDE SEQUENCE [LARGE SCALE GENOMIC DNA]</scope>
    <source>
        <strain evidence="2 3">CC-R104</strain>
    </source>
</reference>
<feature type="domain" description="NmrA-like" evidence="1">
    <location>
        <begin position="2"/>
        <end position="242"/>
    </location>
</feature>
<dbReference type="InterPro" id="IPR008030">
    <property type="entry name" value="NmrA-like"/>
</dbReference>
<dbReference type="PANTHER" id="PTHR43162">
    <property type="match status" value="1"/>
</dbReference>
<evidence type="ECO:0000313" key="2">
    <source>
        <dbReference type="EMBL" id="MEE2033417.1"/>
    </source>
</evidence>
<dbReference type="Proteomes" id="UP001331936">
    <property type="component" value="Unassembled WGS sequence"/>
</dbReference>
<sequence length="292" mass="31066">MRIVVTTPGGHVGSHVTRLLVQAGIRPTLLTRDASRLDAAIRQRADVIELDLGDVDGVVAATRGADALYWVDPPTGDDDPVAGYERMGRSAAHAIVRNSIARVVFQSSGGAEARGGFGEIDGLARTEQLLDETGAAVTHLRCGYFFTNLLMDIDSLRQGALTTTLPLDLAIPWVDPRDIGEIATARLLSTAWSGRVVQAVHGPEDLSFSDVAEIVGEATGRAITALQVTDDDVASALREIGMTEAQIEGIVGMSRGLRDNYVPEQARDVTTTTPTPLGAWAYTNLRPALRSA</sequence>
<dbReference type="InterPro" id="IPR051604">
    <property type="entry name" value="Ergot_Alk_Oxidoreductase"/>
</dbReference>
<accession>A0ABU7JVV5</accession>
<organism evidence="2 3">
    <name type="scientific">Rhodococcus chondri</name>
    <dbReference type="NCBI Taxonomy" id="3065941"/>
    <lineage>
        <taxon>Bacteria</taxon>
        <taxon>Bacillati</taxon>
        <taxon>Actinomycetota</taxon>
        <taxon>Actinomycetes</taxon>
        <taxon>Mycobacteriales</taxon>
        <taxon>Nocardiaceae</taxon>
        <taxon>Rhodococcus</taxon>
    </lineage>
</organism>